<evidence type="ECO:0000256" key="6">
    <source>
        <dbReference type="ARBA" id="ARBA00022692"/>
    </source>
</evidence>
<evidence type="ECO:0000259" key="10">
    <source>
        <dbReference type="PROSITE" id="PS50928"/>
    </source>
</evidence>
<evidence type="ECO:0000256" key="2">
    <source>
        <dbReference type="ARBA" id="ARBA00010072"/>
    </source>
</evidence>
<evidence type="ECO:0000256" key="1">
    <source>
        <dbReference type="ARBA" id="ARBA00004429"/>
    </source>
</evidence>
<keyword evidence="3 9" id="KW-0813">Transport</keyword>
<dbReference type="SUPFAM" id="SSF161098">
    <property type="entry name" value="MetI-like"/>
    <property type="match status" value="1"/>
</dbReference>
<comment type="similarity">
    <text evidence="2">Belongs to the binding-protein-dependent transport system permease family. HisMQ subfamily.</text>
</comment>
<comment type="caution">
    <text evidence="11">The sequence shown here is derived from an EMBL/GenBank/DDBJ whole genome shotgun (WGS) entry which is preliminary data.</text>
</comment>
<gene>
    <name evidence="11" type="ORF">SMD31_03120</name>
</gene>
<feature type="transmembrane region" description="Helical" evidence="9">
    <location>
        <begin position="20"/>
        <end position="44"/>
    </location>
</feature>
<keyword evidence="6 9" id="KW-0812">Transmembrane</keyword>
<evidence type="ECO:0000256" key="7">
    <source>
        <dbReference type="ARBA" id="ARBA00022989"/>
    </source>
</evidence>
<accession>A0ABU5DV87</accession>
<name>A0ABU5DV87_9PROT</name>
<keyword evidence="7 9" id="KW-1133">Transmembrane helix</keyword>
<dbReference type="CDD" id="cd06261">
    <property type="entry name" value="TM_PBP2"/>
    <property type="match status" value="1"/>
</dbReference>
<evidence type="ECO:0000256" key="9">
    <source>
        <dbReference type="RuleBase" id="RU363032"/>
    </source>
</evidence>
<dbReference type="Gene3D" id="1.10.3720.10">
    <property type="entry name" value="MetI-like"/>
    <property type="match status" value="1"/>
</dbReference>
<reference evidence="11 12" key="1">
    <citation type="journal article" date="2013" name="Antonie Van Leeuwenhoek">
        <title>Dongia rigui sp. nov., isolated from freshwater of a large wetland in Korea.</title>
        <authorList>
            <person name="Baik K.S."/>
            <person name="Hwang Y.M."/>
            <person name="Choi J.S."/>
            <person name="Kwon J."/>
            <person name="Seong C.N."/>
        </authorList>
    </citation>
    <scope>NUCLEOTIDE SEQUENCE [LARGE SCALE GENOMIC DNA]</scope>
    <source>
        <strain evidence="11 12">04SU4-P</strain>
    </source>
</reference>
<dbReference type="InterPro" id="IPR051613">
    <property type="entry name" value="ABC_transp_permease_HisMQ"/>
</dbReference>
<dbReference type="RefSeq" id="WP_320499263.1">
    <property type="nucleotide sequence ID" value="NZ_JAXCLX010000001.1"/>
</dbReference>
<feature type="domain" description="ABC transmembrane type-1" evidence="10">
    <location>
        <begin position="20"/>
        <end position="220"/>
    </location>
</feature>
<dbReference type="Proteomes" id="UP001271769">
    <property type="component" value="Unassembled WGS sequence"/>
</dbReference>
<dbReference type="PROSITE" id="PS50928">
    <property type="entry name" value="ABC_TM1"/>
    <property type="match status" value="1"/>
</dbReference>
<dbReference type="InterPro" id="IPR000515">
    <property type="entry name" value="MetI-like"/>
</dbReference>
<keyword evidence="12" id="KW-1185">Reference proteome</keyword>
<keyword evidence="8 9" id="KW-0472">Membrane</keyword>
<evidence type="ECO:0000256" key="3">
    <source>
        <dbReference type="ARBA" id="ARBA00022448"/>
    </source>
</evidence>
<evidence type="ECO:0000313" key="12">
    <source>
        <dbReference type="Proteomes" id="UP001271769"/>
    </source>
</evidence>
<keyword evidence="4" id="KW-1003">Cell membrane</keyword>
<dbReference type="PANTHER" id="PTHR30133">
    <property type="entry name" value="CATIONIC AMINO ACID TRANSPORTER, MEMBRANE COMPONENT"/>
    <property type="match status" value="1"/>
</dbReference>
<evidence type="ECO:0000256" key="8">
    <source>
        <dbReference type="ARBA" id="ARBA00023136"/>
    </source>
</evidence>
<proteinExistence type="inferred from homology"/>
<dbReference type="InterPro" id="IPR010065">
    <property type="entry name" value="AA_ABC_transptr_permease_3TM"/>
</dbReference>
<protein>
    <submittedName>
        <fullName evidence="11">ABC transporter permease</fullName>
    </submittedName>
</protein>
<sequence length="235" mass="25467">MTLPAFLDLEGYGHLLLIGAWMTVAVGFAAMMVALALGILGALAKLSPRRWLNRPAAAYTVIIRGIPQLVLMLLIYYGGTTLLQELLAWSGNEARVDINAFAAGTLVLGFVYGAYATEIFRGAFLAVPNGQIEAGLAFGMSRSRVFIRIRLPQAWRFALPGLANLWLSLLKDTSITSVIGLTDLARQASLIMPPTHKPFTTFFAAALLYLLMTAVSDLGRVWLVRRAARGVKAMA</sequence>
<dbReference type="InterPro" id="IPR035906">
    <property type="entry name" value="MetI-like_sf"/>
</dbReference>
<evidence type="ECO:0000313" key="11">
    <source>
        <dbReference type="EMBL" id="MDY0870892.1"/>
    </source>
</evidence>
<evidence type="ECO:0000256" key="5">
    <source>
        <dbReference type="ARBA" id="ARBA00022519"/>
    </source>
</evidence>
<dbReference type="Pfam" id="PF00528">
    <property type="entry name" value="BPD_transp_1"/>
    <property type="match status" value="1"/>
</dbReference>
<organism evidence="11 12">
    <name type="scientific">Dongia rigui</name>
    <dbReference type="NCBI Taxonomy" id="940149"/>
    <lineage>
        <taxon>Bacteria</taxon>
        <taxon>Pseudomonadati</taxon>
        <taxon>Pseudomonadota</taxon>
        <taxon>Alphaproteobacteria</taxon>
        <taxon>Rhodospirillales</taxon>
        <taxon>Dongiaceae</taxon>
        <taxon>Dongia</taxon>
    </lineage>
</organism>
<feature type="transmembrane region" description="Helical" evidence="9">
    <location>
        <begin position="202"/>
        <end position="223"/>
    </location>
</feature>
<keyword evidence="5" id="KW-0997">Cell inner membrane</keyword>
<evidence type="ECO:0000256" key="4">
    <source>
        <dbReference type="ARBA" id="ARBA00022475"/>
    </source>
</evidence>
<dbReference type="PANTHER" id="PTHR30133:SF2">
    <property type="entry name" value="ARGININE ABC TRANSPORTER PERMEASE PROTEIN ARTQ"/>
    <property type="match status" value="1"/>
</dbReference>
<feature type="transmembrane region" description="Helical" evidence="9">
    <location>
        <begin position="56"/>
        <end position="78"/>
    </location>
</feature>
<comment type="subcellular location">
    <subcellularLocation>
        <location evidence="1">Cell inner membrane</location>
        <topology evidence="1">Multi-pass membrane protein</topology>
    </subcellularLocation>
    <subcellularLocation>
        <location evidence="9">Cell membrane</location>
        <topology evidence="9">Multi-pass membrane protein</topology>
    </subcellularLocation>
</comment>
<feature type="transmembrane region" description="Helical" evidence="9">
    <location>
        <begin position="98"/>
        <end position="115"/>
    </location>
</feature>
<dbReference type="NCBIfam" id="TIGR01726">
    <property type="entry name" value="HEQRo_perm_3TM"/>
    <property type="match status" value="1"/>
</dbReference>
<dbReference type="EMBL" id="JAXCLX010000001">
    <property type="protein sequence ID" value="MDY0870892.1"/>
    <property type="molecule type" value="Genomic_DNA"/>
</dbReference>